<sequence length="254" mass="27545">MQFVGYRPSRPGDDAALRLASDGDLTRLILEPGTDLAYALGERRCAGTITEGRHVACANADAPYCRAHTSTWVCAKCTGECLKDEMDCHEAHAVYLAGFAPETVKVGVTREWRLETRLREQGADVAAHLRTVENGRIARELEADIAAEHGIPDRVRVPTKVAGLHESMDEAVWRDALADFDPVEVLELDYGFALDSQPVPEVLATGTVRGVQGRVCCLERAGTTYAVDLRDLVGHEARAEASGRDLQASLGAFS</sequence>
<dbReference type="AlphaFoldDB" id="A0A830F8L0"/>
<proteinExistence type="predicted"/>
<reference evidence="1 2" key="1">
    <citation type="journal article" date="2019" name="Int. J. Syst. Evol. Microbiol.">
        <title>The Global Catalogue of Microorganisms (GCM) 10K type strain sequencing project: providing services to taxonomists for standard genome sequencing and annotation.</title>
        <authorList>
            <consortium name="The Broad Institute Genomics Platform"/>
            <consortium name="The Broad Institute Genome Sequencing Center for Infectious Disease"/>
            <person name="Wu L."/>
            <person name="Ma J."/>
        </authorList>
    </citation>
    <scope>NUCLEOTIDE SEQUENCE [LARGE SCALE GENOMIC DNA]</scope>
    <source>
        <strain evidence="1 2">JCM 19585</strain>
    </source>
</reference>
<comment type="caution">
    <text evidence="1">The sequence shown here is derived from an EMBL/GenBank/DDBJ whole genome shotgun (WGS) entry which is preliminary data.</text>
</comment>
<organism evidence="1 2">
    <name type="scientific">Halarchaeum grantii</name>
    <dbReference type="NCBI Taxonomy" id="1193105"/>
    <lineage>
        <taxon>Archaea</taxon>
        <taxon>Methanobacteriati</taxon>
        <taxon>Methanobacteriota</taxon>
        <taxon>Stenosarchaea group</taxon>
        <taxon>Halobacteria</taxon>
        <taxon>Halobacteriales</taxon>
        <taxon>Halobacteriaceae</taxon>
    </lineage>
</organism>
<dbReference type="Pfam" id="PF10977">
    <property type="entry name" value="DUF2797"/>
    <property type="match status" value="1"/>
</dbReference>
<dbReference type="EMBL" id="BMPF01000002">
    <property type="protein sequence ID" value="GGL30333.1"/>
    <property type="molecule type" value="Genomic_DNA"/>
</dbReference>
<keyword evidence="2" id="KW-1185">Reference proteome</keyword>
<protein>
    <recommendedName>
        <fullName evidence="3">DUF2797 domain-containing protein</fullName>
    </recommendedName>
</protein>
<evidence type="ECO:0000313" key="2">
    <source>
        <dbReference type="Proteomes" id="UP000628840"/>
    </source>
</evidence>
<dbReference type="RefSeq" id="WP_229871016.1">
    <property type="nucleotide sequence ID" value="NZ_BMPF01000002.1"/>
</dbReference>
<dbReference type="InterPro" id="IPR021246">
    <property type="entry name" value="DUF2797"/>
</dbReference>
<gene>
    <name evidence="1" type="ORF">GCM10009037_12530</name>
</gene>
<accession>A0A830F8L0</accession>
<name>A0A830F8L0_9EURY</name>
<dbReference type="Proteomes" id="UP000628840">
    <property type="component" value="Unassembled WGS sequence"/>
</dbReference>
<evidence type="ECO:0000313" key="1">
    <source>
        <dbReference type="EMBL" id="GGL30333.1"/>
    </source>
</evidence>
<evidence type="ECO:0008006" key="3">
    <source>
        <dbReference type="Google" id="ProtNLM"/>
    </source>
</evidence>